<feature type="transmembrane region" description="Helical" evidence="1">
    <location>
        <begin position="162"/>
        <end position="183"/>
    </location>
</feature>
<feature type="transmembrane region" description="Helical" evidence="1">
    <location>
        <begin position="99"/>
        <end position="118"/>
    </location>
</feature>
<feature type="transmembrane region" description="Helical" evidence="1">
    <location>
        <begin position="15"/>
        <end position="36"/>
    </location>
</feature>
<proteinExistence type="predicted"/>
<evidence type="ECO:0000256" key="1">
    <source>
        <dbReference type="SAM" id="Phobius"/>
    </source>
</evidence>
<keyword evidence="1" id="KW-0812">Transmembrane</keyword>
<protein>
    <submittedName>
        <fullName evidence="2">Uncharacterized protein</fullName>
    </submittedName>
</protein>
<evidence type="ECO:0000313" key="2">
    <source>
        <dbReference type="EMBL" id="KKN45340.1"/>
    </source>
</evidence>
<keyword evidence="1" id="KW-0472">Membrane</keyword>
<feature type="transmembrane region" description="Helical" evidence="1">
    <location>
        <begin position="130"/>
        <end position="150"/>
    </location>
</feature>
<reference evidence="2" key="1">
    <citation type="journal article" date="2015" name="Nature">
        <title>Complex archaea that bridge the gap between prokaryotes and eukaryotes.</title>
        <authorList>
            <person name="Spang A."/>
            <person name="Saw J.H."/>
            <person name="Jorgensen S.L."/>
            <person name="Zaremba-Niedzwiedzka K."/>
            <person name="Martijn J."/>
            <person name="Lind A.E."/>
            <person name="van Eijk R."/>
            <person name="Schleper C."/>
            <person name="Guy L."/>
            <person name="Ettema T.J."/>
        </authorList>
    </citation>
    <scope>NUCLEOTIDE SEQUENCE</scope>
</reference>
<sequence>MIFAFDFTENILRPLSQWGGFFLLLLGIIWIIYAIYETKRRGSFKKRKVETWDFDITKFLKILTYFGFIVGIFSLLSGVGALILDVPPSTAYAGLNPTAGKSIFTAIILIVFGIFTFLKPINDLPIASVIGLMVASLIVAIIALAIPQTVVKVIAVFIDPKILLVIIFIIIFAIIALTAKFYMSGVIAISKALSWPPLAFIVAAFCLIQGFLLLVVGISISGYF</sequence>
<keyword evidence="1" id="KW-1133">Transmembrane helix</keyword>
<organism evidence="2">
    <name type="scientific">marine sediment metagenome</name>
    <dbReference type="NCBI Taxonomy" id="412755"/>
    <lineage>
        <taxon>unclassified sequences</taxon>
        <taxon>metagenomes</taxon>
        <taxon>ecological metagenomes</taxon>
    </lineage>
</organism>
<feature type="transmembrane region" description="Helical" evidence="1">
    <location>
        <begin position="195"/>
        <end position="220"/>
    </location>
</feature>
<dbReference type="EMBL" id="LAZR01001395">
    <property type="protein sequence ID" value="KKN45340.1"/>
    <property type="molecule type" value="Genomic_DNA"/>
</dbReference>
<dbReference type="AlphaFoldDB" id="A0A0F9QMH1"/>
<accession>A0A0F9QMH1</accession>
<comment type="caution">
    <text evidence="2">The sequence shown here is derived from an EMBL/GenBank/DDBJ whole genome shotgun (WGS) entry which is preliminary data.</text>
</comment>
<gene>
    <name evidence="2" type="ORF">LCGC14_0683970</name>
</gene>
<name>A0A0F9QMH1_9ZZZZ</name>
<feature type="transmembrane region" description="Helical" evidence="1">
    <location>
        <begin position="62"/>
        <end position="84"/>
    </location>
</feature>